<dbReference type="GO" id="GO:0046872">
    <property type="term" value="F:metal ion binding"/>
    <property type="evidence" value="ECO:0007669"/>
    <property type="project" value="UniProtKB-KW"/>
</dbReference>
<dbReference type="PATRIC" id="fig|571913.6.peg.5136"/>
<dbReference type="InterPro" id="IPR002934">
    <property type="entry name" value="Polymerase_NTP_transf_dom"/>
</dbReference>
<evidence type="ECO:0000256" key="4">
    <source>
        <dbReference type="ARBA" id="ARBA00022695"/>
    </source>
</evidence>
<keyword evidence="7" id="KW-0067">ATP-binding</keyword>
<sequence length="109" mass="11946">MKIEDRRLPGPLEGKLGRRIQDHRAEILGVAASYGITNLRVFGSVARGEETDASDIDFIARLPDGLGLIGLARVQQDLQRIVDAPVDLVPEGSLKRAIRTRVDHEALPI</sequence>
<dbReference type="SUPFAM" id="SSF81301">
    <property type="entry name" value="Nucleotidyltransferase"/>
    <property type="match status" value="1"/>
</dbReference>
<evidence type="ECO:0000256" key="1">
    <source>
        <dbReference type="ARBA" id="ARBA00001946"/>
    </source>
</evidence>
<dbReference type="KEGG" id="lmoi:VV02_25340"/>
<name>A0A0K1JRG9_9MICO</name>
<dbReference type="Gene3D" id="3.30.460.10">
    <property type="entry name" value="Beta Polymerase, domain 2"/>
    <property type="match status" value="1"/>
</dbReference>
<dbReference type="STRING" id="571913.VV02_25340"/>
<keyword evidence="12" id="KW-1185">Reference proteome</keyword>
<keyword evidence="5" id="KW-0479">Metal-binding</keyword>
<proteinExistence type="inferred from homology"/>
<dbReference type="AlphaFoldDB" id="A0A0K1JRG9"/>
<dbReference type="InterPro" id="IPR052038">
    <property type="entry name" value="Type-VII_TA_antitoxin"/>
</dbReference>
<dbReference type="PANTHER" id="PTHR33571">
    <property type="entry name" value="SSL8005 PROTEIN"/>
    <property type="match status" value="1"/>
</dbReference>
<organism evidence="11 12">
    <name type="scientific">Luteipulveratus mongoliensis</name>
    <dbReference type="NCBI Taxonomy" id="571913"/>
    <lineage>
        <taxon>Bacteria</taxon>
        <taxon>Bacillati</taxon>
        <taxon>Actinomycetota</taxon>
        <taxon>Actinomycetes</taxon>
        <taxon>Micrococcales</taxon>
        <taxon>Dermacoccaceae</taxon>
        <taxon>Luteipulveratus</taxon>
    </lineage>
</organism>
<comment type="similarity">
    <text evidence="9">Belongs to the MntA antitoxin family.</text>
</comment>
<keyword evidence="6" id="KW-0547">Nucleotide-binding</keyword>
<evidence type="ECO:0000256" key="7">
    <source>
        <dbReference type="ARBA" id="ARBA00022840"/>
    </source>
</evidence>
<dbReference type="Proteomes" id="UP000066480">
    <property type="component" value="Chromosome"/>
</dbReference>
<evidence type="ECO:0000313" key="12">
    <source>
        <dbReference type="Proteomes" id="UP000066480"/>
    </source>
</evidence>
<evidence type="ECO:0000259" key="10">
    <source>
        <dbReference type="Pfam" id="PF01909"/>
    </source>
</evidence>
<keyword evidence="3" id="KW-0808">Transferase</keyword>
<dbReference type="Pfam" id="PF01909">
    <property type="entry name" value="NTP_transf_2"/>
    <property type="match status" value="1"/>
</dbReference>
<dbReference type="GO" id="GO:0005524">
    <property type="term" value="F:ATP binding"/>
    <property type="evidence" value="ECO:0007669"/>
    <property type="project" value="UniProtKB-KW"/>
</dbReference>
<feature type="domain" description="Polymerase nucleotidyl transferase" evidence="10">
    <location>
        <begin position="34"/>
        <end position="96"/>
    </location>
</feature>
<comment type="cofactor">
    <cofactor evidence="1">
        <name>Mg(2+)</name>
        <dbReference type="ChEBI" id="CHEBI:18420"/>
    </cofactor>
</comment>
<reference evidence="11 12" key="1">
    <citation type="submission" date="2015-03" db="EMBL/GenBank/DDBJ databases">
        <title>Luteipulveratus halotolerans sp. nov., a novel actinobacterium (Dermacoccaceae) from Sarawak, Malaysia.</title>
        <authorList>
            <person name="Juboi H."/>
            <person name="Basik A."/>
            <person name="Shamsul S.S."/>
            <person name="Arnold P."/>
            <person name="Schmitt E.K."/>
            <person name="Sanglier J.-J."/>
            <person name="Yeo T."/>
        </authorList>
    </citation>
    <scope>NUCLEOTIDE SEQUENCE [LARGE SCALE GENOMIC DNA]</scope>
    <source>
        <strain evidence="11 12">MN07-A0370</strain>
    </source>
</reference>
<keyword evidence="4" id="KW-0548">Nucleotidyltransferase</keyword>
<dbReference type="InterPro" id="IPR043519">
    <property type="entry name" value="NT_sf"/>
</dbReference>
<evidence type="ECO:0000313" key="11">
    <source>
        <dbReference type="EMBL" id="AKU19307.1"/>
    </source>
</evidence>
<evidence type="ECO:0000256" key="2">
    <source>
        <dbReference type="ARBA" id="ARBA00022649"/>
    </source>
</evidence>
<keyword evidence="8" id="KW-0460">Magnesium</keyword>
<evidence type="ECO:0000256" key="3">
    <source>
        <dbReference type="ARBA" id="ARBA00022679"/>
    </source>
</evidence>
<accession>A0A0K1JRG9</accession>
<evidence type="ECO:0000256" key="8">
    <source>
        <dbReference type="ARBA" id="ARBA00022842"/>
    </source>
</evidence>
<keyword evidence="2" id="KW-1277">Toxin-antitoxin system</keyword>
<dbReference type="EMBL" id="CP011112">
    <property type="protein sequence ID" value="AKU19307.1"/>
    <property type="molecule type" value="Genomic_DNA"/>
</dbReference>
<evidence type="ECO:0000256" key="9">
    <source>
        <dbReference type="ARBA" id="ARBA00038276"/>
    </source>
</evidence>
<dbReference type="PANTHER" id="PTHR33571:SF12">
    <property type="entry name" value="BSL3053 PROTEIN"/>
    <property type="match status" value="1"/>
</dbReference>
<evidence type="ECO:0000256" key="5">
    <source>
        <dbReference type="ARBA" id="ARBA00022723"/>
    </source>
</evidence>
<evidence type="ECO:0000256" key="6">
    <source>
        <dbReference type="ARBA" id="ARBA00022741"/>
    </source>
</evidence>
<dbReference type="GO" id="GO:0016779">
    <property type="term" value="F:nucleotidyltransferase activity"/>
    <property type="evidence" value="ECO:0007669"/>
    <property type="project" value="UniProtKB-KW"/>
</dbReference>
<dbReference type="CDD" id="cd05403">
    <property type="entry name" value="NT_KNTase_like"/>
    <property type="match status" value="1"/>
</dbReference>
<gene>
    <name evidence="11" type="ORF">VV02_25340</name>
</gene>
<protein>
    <recommendedName>
        <fullName evidence="10">Polymerase nucleotidyl transferase domain-containing protein</fullName>
    </recommendedName>
</protein>